<evidence type="ECO:0000256" key="1">
    <source>
        <dbReference type="SAM" id="MobiDB-lite"/>
    </source>
</evidence>
<evidence type="ECO:0000313" key="3">
    <source>
        <dbReference type="Proteomes" id="UP000186551"/>
    </source>
</evidence>
<protein>
    <submittedName>
        <fullName evidence="2">Uncharacterized protein</fullName>
    </submittedName>
</protein>
<feature type="region of interest" description="Disordered" evidence="1">
    <location>
        <begin position="1"/>
        <end position="32"/>
    </location>
</feature>
<proteinExistence type="predicted"/>
<dbReference type="Proteomes" id="UP000186551">
    <property type="component" value="Unassembled WGS sequence"/>
</dbReference>
<dbReference type="EMBL" id="LVWA01000004">
    <property type="protein sequence ID" value="OKL41207.1"/>
    <property type="molecule type" value="Genomic_DNA"/>
</dbReference>
<comment type="caution">
    <text evidence="2">The sequence shown here is derived from an EMBL/GenBank/DDBJ whole genome shotgun (WGS) entry which is preliminary data.</text>
</comment>
<sequence length="126" mass="13681">MPVKGSRSAAEAGGNTARCPKASPPGLEGAKARNETVGMWELEDQRCFESIACMKLQEAAAKGCTSGRLRQRRHEVQLKYKYGFPSQLGCKPDAMIGTSLKTCTMEKASIKHSLISIALEKYSSKV</sequence>
<keyword evidence="3" id="KW-1185">Reference proteome</keyword>
<gene>
    <name evidence="2" type="ORF">A3841_15425</name>
</gene>
<accession>A0A1Q5PG57</accession>
<evidence type="ECO:0000313" key="2">
    <source>
        <dbReference type="EMBL" id="OKL41207.1"/>
    </source>
</evidence>
<reference evidence="2 3" key="1">
    <citation type="submission" date="2016-03" db="EMBL/GenBank/DDBJ databases">
        <title>Genome sequence of Pontibacter sp. nov., of the family cytophagaceae, isolated from marine sediment of the Yellow Sea, China.</title>
        <authorList>
            <person name="Zhang G."/>
            <person name="Zhang R."/>
        </authorList>
    </citation>
    <scope>NUCLEOTIDE SEQUENCE [LARGE SCALE GENOMIC DNA]</scope>
    <source>
        <strain evidence="2 3">S10-8</strain>
    </source>
</reference>
<organism evidence="2 3">
    <name type="scientific">Pontibacter flavimaris</name>
    <dbReference type="NCBI Taxonomy" id="1797110"/>
    <lineage>
        <taxon>Bacteria</taxon>
        <taxon>Pseudomonadati</taxon>
        <taxon>Bacteroidota</taxon>
        <taxon>Cytophagia</taxon>
        <taxon>Cytophagales</taxon>
        <taxon>Hymenobacteraceae</taxon>
        <taxon>Pontibacter</taxon>
    </lineage>
</organism>
<name>A0A1Q5PG57_9BACT</name>
<dbReference type="AlphaFoldDB" id="A0A1Q5PG57"/>